<feature type="binding site" evidence="5">
    <location>
        <begin position="45"/>
        <end position="47"/>
    </location>
    <ligand>
        <name>3-dehydroquinate</name>
        <dbReference type="ChEBI" id="CHEBI:32364"/>
    </ligand>
</feature>
<comment type="function">
    <text evidence="5">Involved in the third step of the chorismate pathway, which leads to the biosynthesis of aromatic amino acids. Catalyzes the cis-dehydration of 3-dehydroquinate (DHQ) and introduces the first double bond of the aromatic ring to yield 3-dehydroshikimate.</text>
</comment>
<feature type="binding site" evidence="5">
    <location>
        <position position="233"/>
    </location>
    <ligand>
        <name>3-dehydroquinate</name>
        <dbReference type="ChEBI" id="CHEBI:32364"/>
    </ligand>
</feature>
<keyword evidence="7" id="KW-1185">Reference proteome</keyword>
<name>A0ABW5WW22_9STAP</name>
<dbReference type="PANTHER" id="PTHR43699">
    <property type="entry name" value="3-DEHYDROQUINATE DEHYDRATASE"/>
    <property type="match status" value="1"/>
</dbReference>
<dbReference type="InterPro" id="IPR050146">
    <property type="entry name" value="Type-I_3-dehydroquinase"/>
</dbReference>
<comment type="caution">
    <text evidence="6">The sequence shown here is derived from an EMBL/GenBank/DDBJ whole genome shotgun (WGS) entry which is preliminary data.</text>
</comment>
<comment type="pathway">
    <text evidence="5">Metabolic intermediate biosynthesis; chorismate biosynthesis; chorismate from D-erythrose 4-phosphate and phosphoenolpyruvate: step 3/7.</text>
</comment>
<dbReference type="InterPro" id="IPR001381">
    <property type="entry name" value="DHquinase_I"/>
</dbReference>
<keyword evidence="4 5" id="KW-0704">Schiff base</keyword>
<organism evidence="6 7">
    <name type="scientific">Corticicoccus populi</name>
    <dbReference type="NCBI Taxonomy" id="1812821"/>
    <lineage>
        <taxon>Bacteria</taxon>
        <taxon>Bacillati</taxon>
        <taxon>Bacillota</taxon>
        <taxon>Bacilli</taxon>
        <taxon>Bacillales</taxon>
        <taxon>Staphylococcaceae</taxon>
        <taxon>Corticicoccus</taxon>
    </lineage>
</organism>
<protein>
    <recommendedName>
        <fullName evidence="5">3-dehydroquinate dehydratase</fullName>
        <shortName evidence="5">3-dehydroquinase</shortName>
        <ecNumber evidence="5">4.2.1.10</ecNumber>
    </recommendedName>
    <alternativeName>
        <fullName evidence="5">Type I DHQase</fullName>
    </alternativeName>
    <alternativeName>
        <fullName evidence="5">Type I dehydroquinase</fullName>
        <shortName evidence="5">DHQ1</shortName>
    </alternativeName>
</protein>
<sequence>MQVKNIELGTGAPKIVVSTSKDTHHGAADAARYFEQFRESFDILEIRADYFDELQDDAHINAVNEIIQAFSECPVIYTYRSFREGGDGRRSKEDYYALLKRVIEECSIDLVDIEFLTDEDITADLIDRAGKREVKVLLSNHDFTRTPLIEEMQKLLYRMDRAGGDILKVAYAPQNENDTLNVMSVVASAKSAVGSKIVGISMGETGMITRLAGGTFGSCMTYGYVAETAAPGQVHAEKIRQALSAYE</sequence>
<dbReference type="NCBIfam" id="TIGR01093">
    <property type="entry name" value="aroD"/>
    <property type="match status" value="1"/>
</dbReference>
<dbReference type="RefSeq" id="WP_377772886.1">
    <property type="nucleotide sequence ID" value="NZ_JBHUOQ010000001.1"/>
</dbReference>
<evidence type="ECO:0000256" key="5">
    <source>
        <dbReference type="HAMAP-Rule" id="MF_00214"/>
    </source>
</evidence>
<dbReference type="HAMAP" id="MF_00214">
    <property type="entry name" value="AroD"/>
    <property type="match status" value="1"/>
</dbReference>
<comment type="catalytic activity">
    <reaction evidence="1 5">
        <text>3-dehydroquinate = 3-dehydroshikimate + H2O</text>
        <dbReference type="Rhea" id="RHEA:21096"/>
        <dbReference type="ChEBI" id="CHEBI:15377"/>
        <dbReference type="ChEBI" id="CHEBI:16630"/>
        <dbReference type="ChEBI" id="CHEBI:32364"/>
        <dbReference type="EC" id="4.2.1.10"/>
    </reaction>
</comment>
<dbReference type="Proteomes" id="UP001597519">
    <property type="component" value="Unassembled WGS sequence"/>
</dbReference>
<dbReference type="Pfam" id="PF01487">
    <property type="entry name" value="DHquinase_I"/>
    <property type="match status" value="1"/>
</dbReference>
<keyword evidence="5" id="KW-0028">Amino-acid biosynthesis</keyword>
<dbReference type="CDD" id="cd00502">
    <property type="entry name" value="DHQase_I"/>
    <property type="match status" value="1"/>
</dbReference>
<evidence type="ECO:0000256" key="3">
    <source>
        <dbReference type="ARBA" id="ARBA00023239"/>
    </source>
</evidence>
<dbReference type="GO" id="GO:0003855">
    <property type="term" value="F:3-dehydroquinate dehydratase activity"/>
    <property type="evidence" value="ECO:0007669"/>
    <property type="project" value="UniProtKB-EC"/>
</dbReference>
<proteinExistence type="inferred from homology"/>
<dbReference type="PANTHER" id="PTHR43699:SF1">
    <property type="entry name" value="3-DEHYDROQUINATE DEHYDRATASE"/>
    <property type="match status" value="1"/>
</dbReference>
<reference evidence="7" key="1">
    <citation type="journal article" date="2019" name="Int. J. Syst. Evol. Microbiol.">
        <title>The Global Catalogue of Microorganisms (GCM) 10K type strain sequencing project: providing services to taxonomists for standard genome sequencing and annotation.</title>
        <authorList>
            <consortium name="The Broad Institute Genomics Platform"/>
            <consortium name="The Broad Institute Genome Sequencing Center for Infectious Disease"/>
            <person name="Wu L."/>
            <person name="Ma J."/>
        </authorList>
    </citation>
    <scope>NUCLEOTIDE SEQUENCE [LARGE SCALE GENOMIC DNA]</scope>
    <source>
        <strain evidence="7">KCTC 33575</strain>
    </source>
</reference>
<dbReference type="Gene3D" id="3.20.20.70">
    <property type="entry name" value="Aldolase class I"/>
    <property type="match status" value="1"/>
</dbReference>
<accession>A0ABW5WW22</accession>
<evidence type="ECO:0000256" key="1">
    <source>
        <dbReference type="ARBA" id="ARBA00001864"/>
    </source>
</evidence>
<dbReference type="EMBL" id="JBHUOQ010000001">
    <property type="protein sequence ID" value="MFD2830192.1"/>
    <property type="molecule type" value="Genomic_DNA"/>
</dbReference>
<keyword evidence="2 5" id="KW-0057">Aromatic amino acid biosynthesis</keyword>
<feature type="active site" description="Proton donor/acceptor" evidence="5">
    <location>
        <position position="141"/>
    </location>
</feature>
<comment type="subunit">
    <text evidence="5">Homodimer.</text>
</comment>
<feature type="binding site" evidence="5">
    <location>
        <position position="210"/>
    </location>
    <ligand>
        <name>3-dehydroquinate</name>
        <dbReference type="ChEBI" id="CHEBI:32364"/>
    </ligand>
</feature>
<keyword evidence="3 5" id="KW-0456">Lyase</keyword>
<feature type="active site" description="Schiff-base intermediate with substrate" evidence="5">
    <location>
        <position position="168"/>
    </location>
</feature>
<dbReference type="SUPFAM" id="SSF51569">
    <property type="entry name" value="Aldolase"/>
    <property type="match status" value="1"/>
</dbReference>
<evidence type="ECO:0000256" key="2">
    <source>
        <dbReference type="ARBA" id="ARBA00023141"/>
    </source>
</evidence>
<comment type="caution">
    <text evidence="5">Lacks conserved residue(s) required for the propagation of feature annotation.</text>
</comment>
<feature type="binding site" evidence="5">
    <location>
        <position position="80"/>
    </location>
    <ligand>
        <name>3-dehydroquinate</name>
        <dbReference type="ChEBI" id="CHEBI:32364"/>
    </ligand>
</feature>
<evidence type="ECO:0000256" key="4">
    <source>
        <dbReference type="ARBA" id="ARBA00023270"/>
    </source>
</evidence>
<evidence type="ECO:0000313" key="7">
    <source>
        <dbReference type="Proteomes" id="UP001597519"/>
    </source>
</evidence>
<feature type="binding site" evidence="5">
    <location>
        <position position="18"/>
    </location>
    <ligand>
        <name>3-dehydroquinate</name>
        <dbReference type="ChEBI" id="CHEBI:32364"/>
    </ligand>
</feature>
<evidence type="ECO:0000313" key="6">
    <source>
        <dbReference type="EMBL" id="MFD2830192.1"/>
    </source>
</evidence>
<dbReference type="EC" id="4.2.1.10" evidence="5"/>
<comment type="similarity">
    <text evidence="5">Belongs to the type-I 3-dehydroquinase family.</text>
</comment>
<gene>
    <name evidence="5 6" type="primary">aroD</name>
    <name evidence="6" type="ORF">ACFSX4_06875</name>
</gene>
<dbReference type="InterPro" id="IPR013785">
    <property type="entry name" value="Aldolase_TIM"/>
</dbReference>